<name>A0A067PQ05_9AGAM</name>
<feature type="compositionally biased region" description="Polar residues" evidence="5">
    <location>
        <begin position="164"/>
        <end position="180"/>
    </location>
</feature>
<dbReference type="InParanoid" id="A0A067PQ05"/>
<feature type="region of interest" description="Disordered" evidence="5">
    <location>
        <begin position="1"/>
        <end position="47"/>
    </location>
</feature>
<dbReference type="OrthoDB" id="410307at2759"/>
<proteinExistence type="predicted"/>
<evidence type="ECO:0000313" key="7">
    <source>
        <dbReference type="EMBL" id="KDQ56888.1"/>
    </source>
</evidence>
<reference evidence="8" key="1">
    <citation type="journal article" date="2014" name="Proc. Natl. Acad. Sci. U.S.A.">
        <title>Extensive sampling of basidiomycete genomes demonstrates inadequacy of the white-rot/brown-rot paradigm for wood decay fungi.</title>
        <authorList>
            <person name="Riley R."/>
            <person name="Salamov A.A."/>
            <person name="Brown D.W."/>
            <person name="Nagy L.G."/>
            <person name="Floudas D."/>
            <person name="Held B.W."/>
            <person name="Levasseur A."/>
            <person name="Lombard V."/>
            <person name="Morin E."/>
            <person name="Otillar R."/>
            <person name="Lindquist E.A."/>
            <person name="Sun H."/>
            <person name="LaButti K.M."/>
            <person name="Schmutz J."/>
            <person name="Jabbour D."/>
            <person name="Luo H."/>
            <person name="Baker S.E."/>
            <person name="Pisabarro A.G."/>
            <person name="Walton J.D."/>
            <person name="Blanchette R.A."/>
            <person name="Henrissat B."/>
            <person name="Martin F."/>
            <person name="Cullen D."/>
            <person name="Hibbett D.S."/>
            <person name="Grigoriev I.V."/>
        </authorList>
    </citation>
    <scope>NUCLEOTIDE SEQUENCE [LARGE SCALE GENOMIC DNA]</scope>
    <source>
        <strain evidence="8">MUCL 33604</strain>
    </source>
</reference>
<feature type="compositionally biased region" description="Low complexity" evidence="5">
    <location>
        <begin position="37"/>
        <end position="47"/>
    </location>
</feature>
<feature type="domain" description="C3H1-type" evidence="6">
    <location>
        <begin position="208"/>
        <end position="234"/>
    </location>
</feature>
<keyword evidence="1 4" id="KW-0479">Metal-binding</keyword>
<protein>
    <recommendedName>
        <fullName evidence="6">C3H1-type domain-containing protein</fullName>
    </recommendedName>
</protein>
<feature type="zinc finger region" description="C3H1-type" evidence="4">
    <location>
        <begin position="132"/>
        <end position="160"/>
    </location>
</feature>
<evidence type="ECO:0000256" key="5">
    <source>
        <dbReference type="SAM" id="MobiDB-lite"/>
    </source>
</evidence>
<gene>
    <name evidence="7" type="ORF">JAAARDRAFT_304494</name>
</gene>
<organism evidence="7 8">
    <name type="scientific">Jaapia argillacea MUCL 33604</name>
    <dbReference type="NCBI Taxonomy" id="933084"/>
    <lineage>
        <taxon>Eukaryota</taxon>
        <taxon>Fungi</taxon>
        <taxon>Dikarya</taxon>
        <taxon>Basidiomycota</taxon>
        <taxon>Agaricomycotina</taxon>
        <taxon>Agaricomycetes</taxon>
        <taxon>Agaricomycetidae</taxon>
        <taxon>Jaapiales</taxon>
        <taxon>Jaapiaceae</taxon>
        <taxon>Jaapia</taxon>
    </lineage>
</organism>
<dbReference type="STRING" id="933084.A0A067PQ05"/>
<dbReference type="InterPro" id="IPR000571">
    <property type="entry name" value="Znf_CCCH"/>
</dbReference>
<dbReference type="Gene3D" id="3.30.1370.210">
    <property type="match status" value="1"/>
</dbReference>
<dbReference type="InterPro" id="IPR036855">
    <property type="entry name" value="Znf_CCCH_sf"/>
</dbReference>
<evidence type="ECO:0000256" key="2">
    <source>
        <dbReference type="ARBA" id="ARBA00022771"/>
    </source>
</evidence>
<evidence type="ECO:0000313" key="8">
    <source>
        <dbReference type="Proteomes" id="UP000027265"/>
    </source>
</evidence>
<dbReference type="GO" id="GO:0008270">
    <property type="term" value="F:zinc ion binding"/>
    <property type="evidence" value="ECO:0007669"/>
    <property type="project" value="UniProtKB-KW"/>
</dbReference>
<dbReference type="HOGENOM" id="CLU_1012154_0_0_1"/>
<evidence type="ECO:0000256" key="4">
    <source>
        <dbReference type="PROSITE-ProRule" id="PRU00723"/>
    </source>
</evidence>
<sequence length="275" mass="30598">MMTQVQGHSRDPSKDFIRGRCGRGVRPYRFPRPAPISTPTSSGSPSSTTIIFPTIGPTSPINVVESPPPIDTPYHFYSSETPNRPHLSPLVVLSTIGSFPRHPVPPTPPARPVQPTFRPTANIPPLYTKPLSWRTTPCRHFSKRGYCPLGDNCNFIHDPMFTSTGPQRLSQHASATQQPSDQKDSADTTQSNYNRIGGVVNVEVSSAPKKQSHCWAHVQGLCRLKDCQYFHPQDITPCTNDFSFIYPSAPDPLPRRHQVYALYPMANMRAGRMPL</sequence>
<evidence type="ECO:0000256" key="3">
    <source>
        <dbReference type="ARBA" id="ARBA00022833"/>
    </source>
</evidence>
<dbReference type="AlphaFoldDB" id="A0A067PQ05"/>
<feature type="region of interest" description="Disordered" evidence="5">
    <location>
        <begin position="164"/>
        <end position="192"/>
    </location>
</feature>
<dbReference type="Proteomes" id="UP000027265">
    <property type="component" value="Unassembled WGS sequence"/>
</dbReference>
<evidence type="ECO:0000256" key="1">
    <source>
        <dbReference type="ARBA" id="ARBA00022723"/>
    </source>
</evidence>
<dbReference type="Pfam" id="PF00642">
    <property type="entry name" value="zf-CCCH"/>
    <property type="match status" value="1"/>
</dbReference>
<keyword evidence="8" id="KW-1185">Reference proteome</keyword>
<feature type="zinc finger region" description="C3H1-type" evidence="4">
    <location>
        <begin position="208"/>
        <end position="234"/>
    </location>
</feature>
<feature type="compositionally biased region" description="Basic and acidic residues" evidence="5">
    <location>
        <begin position="8"/>
        <end position="18"/>
    </location>
</feature>
<accession>A0A067PQ05</accession>
<dbReference type="EMBL" id="KL197721">
    <property type="protein sequence ID" value="KDQ56888.1"/>
    <property type="molecule type" value="Genomic_DNA"/>
</dbReference>
<dbReference type="SUPFAM" id="SSF90229">
    <property type="entry name" value="CCCH zinc finger"/>
    <property type="match status" value="1"/>
</dbReference>
<keyword evidence="2 4" id="KW-0863">Zinc-finger</keyword>
<dbReference type="SMART" id="SM00356">
    <property type="entry name" value="ZnF_C3H1"/>
    <property type="match status" value="1"/>
</dbReference>
<keyword evidence="3 4" id="KW-0862">Zinc</keyword>
<dbReference type="PROSITE" id="PS50103">
    <property type="entry name" value="ZF_C3H1"/>
    <property type="match status" value="2"/>
</dbReference>
<evidence type="ECO:0000259" key="6">
    <source>
        <dbReference type="PROSITE" id="PS50103"/>
    </source>
</evidence>
<feature type="domain" description="C3H1-type" evidence="6">
    <location>
        <begin position="132"/>
        <end position="160"/>
    </location>
</feature>